<name>A0A5J4QT85_9EUKA</name>
<gene>
    <name evidence="1" type="ORF">EZS28_054149</name>
</gene>
<evidence type="ECO:0000313" key="1">
    <source>
        <dbReference type="EMBL" id="KAA6324762.1"/>
    </source>
</evidence>
<dbReference type="AlphaFoldDB" id="A0A5J4QT85"/>
<sequence length="128" mass="14612">KMGADNIETMFVPCLFHNLYDFKTQSAPATPMQPQDALLMAQKMHLLSNSDSFKEFFMWMLSHFQDIVSVHPIPLPPILSQSTDVTISNVLIKLPSAADKRRAEKEVRDKLFAFPQPPEDELGFKNDF</sequence>
<evidence type="ECO:0000313" key="2">
    <source>
        <dbReference type="Proteomes" id="UP000324800"/>
    </source>
</evidence>
<dbReference type="EMBL" id="SNRW01044298">
    <property type="protein sequence ID" value="KAA6324762.1"/>
    <property type="molecule type" value="Genomic_DNA"/>
</dbReference>
<accession>A0A5J4QT85</accession>
<reference evidence="1 2" key="1">
    <citation type="submission" date="2019-03" db="EMBL/GenBank/DDBJ databases">
        <title>Single cell metagenomics reveals metabolic interactions within the superorganism composed of flagellate Streblomastix strix and complex community of Bacteroidetes bacteria on its surface.</title>
        <authorList>
            <person name="Treitli S.C."/>
            <person name="Kolisko M."/>
            <person name="Husnik F."/>
            <person name="Keeling P."/>
            <person name="Hampl V."/>
        </authorList>
    </citation>
    <scope>NUCLEOTIDE SEQUENCE [LARGE SCALE GENOMIC DNA]</scope>
    <source>
        <strain evidence="1">ST1C</strain>
    </source>
</reference>
<proteinExistence type="predicted"/>
<dbReference type="Proteomes" id="UP000324800">
    <property type="component" value="Unassembled WGS sequence"/>
</dbReference>
<comment type="caution">
    <text evidence="1">The sequence shown here is derived from an EMBL/GenBank/DDBJ whole genome shotgun (WGS) entry which is preliminary data.</text>
</comment>
<protein>
    <submittedName>
        <fullName evidence="1">Uncharacterized protein</fullName>
    </submittedName>
</protein>
<feature type="non-terminal residue" evidence="1">
    <location>
        <position position="1"/>
    </location>
</feature>
<organism evidence="1 2">
    <name type="scientific">Streblomastix strix</name>
    <dbReference type="NCBI Taxonomy" id="222440"/>
    <lineage>
        <taxon>Eukaryota</taxon>
        <taxon>Metamonada</taxon>
        <taxon>Preaxostyla</taxon>
        <taxon>Oxymonadida</taxon>
        <taxon>Streblomastigidae</taxon>
        <taxon>Streblomastix</taxon>
    </lineage>
</organism>